<accession>T1GIW9</accession>
<evidence type="ECO:0000256" key="1">
    <source>
        <dbReference type="ARBA" id="ARBA00004123"/>
    </source>
</evidence>
<dbReference type="PROSITE" id="PS00658">
    <property type="entry name" value="FORK_HEAD_2"/>
    <property type="match status" value="1"/>
</dbReference>
<dbReference type="GO" id="GO:0003700">
    <property type="term" value="F:DNA-binding transcription factor activity"/>
    <property type="evidence" value="ECO:0007669"/>
    <property type="project" value="InterPro"/>
</dbReference>
<dbReference type="InterPro" id="IPR001766">
    <property type="entry name" value="Fork_head_dom"/>
</dbReference>
<evidence type="ECO:0000259" key="8">
    <source>
        <dbReference type="PROSITE" id="PS50039"/>
    </source>
</evidence>
<evidence type="ECO:0000256" key="4">
    <source>
        <dbReference type="ARBA" id="ARBA00023125"/>
    </source>
</evidence>
<dbReference type="PANTHER" id="PTHR13962:SF17">
    <property type="entry name" value="FORKHEAD BOX PROTEIN N4"/>
    <property type="match status" value="1"/>
</dbReference>
<dbReference type="EnsemblMetazoa" id="MESCA003406-RA">
    <property type="protein sequence ID" value="MESCA003406-PA"/>
    <property type="gene ID" value="MESCA003406"/>
</dbReference>
<dbReference type="Proteomes" id="UP000015102">
    <property type="component" value="Unassembled WGS sequence"/>
</dbReference>
<feature type="domain" description="Fork-head" evidence="8">
    <location>
        <begin position="1"/>
        <end position="75"/>
    </location>
</feature>
<dbReference type="HOGENOM" id="CLU_1514282_0_0_1"/>
<keyword evidence="3" id="KW-0805">Transcription regulation</keyword>
<evidence type="ECO:0000256" key="3">
    <source>
        <dbReference type="ARBA" id="ARBA00023015"/>
    </source>
</evidence>
<organism evidence="9 10">
    <name type="scientific">Megaselia scalaris</name>
    <name type="common">Humpbacked fly</name>
    <name type="synonym">Phora scalaris</name>
    <dbReference type="NCBI Taxonomy" id="36166"/>
    <lineage>
        <taxon>Eukaryota</taxon>
        <taxon>Metazoa</taxon>
        <taxon>Ecdysozoa</taxon>
        <taxon>Arthropoda</taxon>
        <taxon>Hexapoda</taxon>
        <taxon>Insecta</taxon>
        <taxon>Pterygota</taxon>
        <taxon>Neoptera</taxon>
        <taxon>Endopterygota</taxon>
        <taxon>Diptera</taxon>
        <taxon>Brachycera</taxon>
        <taxon>Muscomorpha</taxon>
        <taxon>Platypezoidea</taxon>
        <taxon>Phoridae</taxon>
        <taxon>Megaseliini</taxon>
        <taxon>Megaselia</taxon>
    </lineage>
</organism>
<dbReference type="InterPro" id="IPR030456">
    <property type="entry name" value="TF_fork_head_CS_2"/>
</dbReference>
<keyword evidence="4 7" id="KW-0238">DNA-binding</keyword>
<evidence type="ECO:0000256" key="7">
    <source>
        <dbReference type="PROSITE-ProRule" id="PRU00089"/>
    </source>
</evidence>
<proteinExistence type="predicted"/>
<protein>
    <recommendedName>
        <fullName evidence="8">Fork-head domain-containing protein</fullName>
    </recommendedName>
</protein>
<keyword evidence="6 7" id="KW-0539">Nucleus</keyword>
<dbReference type="STRING" id="36166.T1GIW9"/>
<evidence type="ECO:0000313" key="9">
    <source>
        <dbReference type="EnsemblMetazoa" id="MESCA003406-PA"/>
    </source>
</evidence>
<dbReference type="GO" id="GO:0005634">
    <property type="term" value="C:nucleus"/>
    <property type="evidence" value="ECO:0007669"/>
    <property type="project" value="UniProtKB-SubCell"/>
</dbReference>
<evidence type="ECO:0000256" key="2">
    <source>
        <dbReference type="ARBA" id="ARBA00022473"/>
    </source>
</evidence>
<dbReference type="PROSITE" id="PS50039">
    <property type="entry name" value="FORK_HEAD_3"/>
    <property type="match status" value="1"/>
</dbReference>
<dbReference type="InterPro" id="IPR036390">
    <property type="entry name" value="WH_DNA-bd_sf"/>
</dbReference>
<evidence type="ECO:0000256" key="6">
    <source>
        <dbReference type="ARBA" id="ARBA00023242"/>
    </source>
</evidence>
<dbReference type="Pfam" id="PF00250">
    <property type="entry name" value="Forkhead"/>
    <property type="match status" value="1"/>
</dbReference>
<reference evidence="9" key="2">
    <citation type="submission" date="2015-06" db="UniProtKB">
        <authorList>
            <consortium name="EnsemblMetazoa"/>
        </authorList>
    </citation>
    <scope>IDENTIFICATION</scope>
</reference>
<feature type="DNA-binding region" description="Fork-head" evidence="7">
    <location>
        <begin position="1"/>
        <end position="75"/>
    </location>
</feature>
<dbReference type="PANTHER" id="PTHR13962">
    <property type="entry name" value="FORKHEAD BOX PROTEIN N3-LIKE PROTEIN-RELATED"/>
    <property type="match status" value="1"/>
</dbReference>
<evidence type="ECO:0000256" key="5">
    <source>
        <dbReference type="ARBA" id="ARBA00023163"/>
    </source>
</evidence>
<comment type="subcellular location">
    <subcellularLocation>
        <location evidence="1 7">Nucleus</location>
    </subcellularLocation>
</comment>
<dbReference type="EMBL" id="CAQQ02069732">
    <property type="status" value="NOT_ANNOTATED_CDS"/>
    <property type="molecule type" value="Genomic_DNA"/>
</dbReference>
<dbReference type="AlphaFoldDB" id="T1GIW9"/>
<dbReference type="InterPro" id="IPR036388">
    <property type="entry name" value="WH-like_DNA-bd_sf"/>
</dbReference>
<dbReference type="Gene3D" id="1.10.10.10">
    <property type="entry name" value="Winged helix-like DNA-binding domain superfamily/Winged helix DNA-binding domain"/>
    <property type="match status" value="1"/>
</dbReference>
<evidence type="ECO:0000313" key="10">
    <source>
        <dbReference type="Proteomes" id="UP000015102"/>
    </source>
</evidence>
<dbReference type="SMART" id="SM00339">
    <property type="entry name" value="FH"/>
    <property type="match status" value="1"/>
</dbReference>
<keyword evidence="2" id="KW-0217">Developmental protein</keyword>
<keyword evidence="5" id="KW-0804">Transcription</keyword>
<name>T1GIW9_MEGSC</name>
<sequence length="178" mass="20398">KINFQNHIVSNFRDRFPFYKSNDDRWKNSVRHNLSINPHFRKGLKAPQGAGHLWTISSADSEENILAWEHKKQRLELFFKMESLHRERELANARENNNYDEAAAAVASITKECLGKQDSNCHNRSSDSNIASSLSFKEFVSDDDIKKSAGEILNGIRRDVEVQAINSLINTYGDAFLE</sequence>
<dbReference type="SUPFAM" id="SSF46785">
    <property type="entry name" value="Winged helix' DNA-binding domain"/>
    <property type="match status" value="1"/>
</dbReference>
<reference evidence="10" key="1">
    <citation type="submission" date="2013-02" db="EMBL/GenBank/DDBJ databases">
        <authorList>
            <person name="Hughes D."/>
        </authorList>
    </citation>
    <scope>NUCLEOTIDE SEQUENCE</scope>
    <source>
        <strain>Durham</strain>
        <strain evidence="10">NC isolate 2 -- Noor lab</strain>
    </source>
</reference>
<dbReference type="GO" id="GO:0000987">
    <property type="term" value="F:cis-regulatory region sequence-specific DNA binding"/>
    <property type="evidence" value="ECO:0007669"/>
    <property type="project" value="TreeGrafter"/>
</dbReference>
<dbReference type="InterPro" id="IPR047119">
    <property type="entry name" value="FOXN2/3-like"/>
</dbReference>
<keyword evidence="10" id="KW-1185">Reference proteome</keyword>